<evidence type="ECO:0000313" key="1">
    <source>
        <dbReference type="EMBL" id="QDU83870.1"/>
    </source>
</evidence>
<protein>
    <submittedName>
        <fullName evidence="1">Uncharacterized protein</fullName>
    </submittedName>
</protein>
<gene>
    <name evidence="1" type="ORF">Pla163_09710</name>
</gene>
<sequence>MKPIHTLGVAAGAVLVGALTLSSARVPSGNQDGIQVGAVASYQFRAAPVNARGVSSLDDLRGKPVLIDFWGTR</sequence>
<name>A0A518CXC6_9BACT</name>
<dbReference type="OrthoDB" id="292400at2"/>
<evidence type="ECO:0000313" key="2">
    <source>
        <dbReference type="Proteomes" id="UP000319342"/>
    </source>
</evidence>
<dbReference type="AlphaFoldDB" id="A0A518CXC6"/>
<proteinExistence type="predicted"/>
<keyword evidence="2" id="KW-1185">Reference proteome</keyword>
<accession>A0A518CXC6</accession>
<reference evidence="1 2" key="1">
    <citation type="submission" date="2019-02" db="EMBL/GenBank/DDBJ databases">
        <title>Deep-cultivation of Planctomycetes and their phenomic and genomic characterization uncovers novel biology.</title>
        <authorList>
            <person name="Wiegand S."/>
            <person name="Jogler M."/>
            <person name="Boedeker C."/>
            <person name="Pinto D."/>
            <person name="Vollmers J."/>
            <person name="Rivas-Marin E."/>
            <person name="Kohn T."/>
            <person name="Peeters S.H."/>
            <person name="Heuer A."/>
            <person name="Rast P."/>
            <person name="Oberbeckmann S."/>
            <person name="Bunk B."/>
            <person name="Jeske O."/>
            <person name="Meyerdierks A."/>
            <person name="Storesund J.E."/>
            <person name="Kallscheuer N."/>
            <person name="Luecker S."/>
            <person name="Lage O.M."/>
            <person name="Pohl T."/>
            <person name="Merkel B.J."/>
            <person name="Hornburger P."/>
            <person name="Mueller R.-W."/>
            <person name="Bruemmer F."/>
            <person name="Labrenz M."/>
            <person name="Spormann A.M."/>
            <person name="Op den Camp H."/>
            <person name="Overmann J."/>
            <person name="Amann R."/>
            <person name="Jetten M.S.M."/>
            <person name="Mascher T."/>
            <person name="Medema M.H."/>
            <person name="Devos D.P."/>
            <person name="Kaster A.-K."/>
            <person name="Ovreas L."/>
            <person name="Rohde M."/>
            <person name="Galperin M.Y."/>
            <person name="Jogler C."/>
        </authorList>
    </citation>
    <scope>NUCLEOTIDE SEQUENCE [LARGE SCALE GENOMIC DNA]</scope>
    <source>
        <strain evidence="1 2">Pla163</strain>
    </source>
</reference>
<dbReference type="RefSeq" id="WP_145184358.1">
    <property type="nucleotide sequence ID" value="NZ_CP036290.1"/>
</dbReference>
<dbReference type="Proteomes" id="UP000319342">
    <property type="component" value="Chromosome"/>
</dbReference>
<organism evidence="1 2">
    <name type="scientific">Rohdeia mirabilis</name>
    <dbReference type="NCBI Taxonomy" id="2528008"/>
    <lineage>
        <taxon>Bacteria</taxon>
        <taxon>Pseudomonadati</taxon>
        <taxon>Planctomycetota</taxon>
        <taxon>Planctomycetia</taxon>
        <taxon>Planctomycetia incertae sedis</taxon>
        <taxon>Rohdeia</taxon>
    </lineage>
</organism>
<dbReference type="EMBL" id="CP036290">
    <property type="protein sequence ID" value="QDU83870.1"/>
    <property type="molecule type" value="Genomic_DNA"/>
</dbReference>